<dbReference type="NCBIfam" id="TIGR01539">
    <property type="entry name" value="portal_lambda"/>
    <property type="match status" value="1"/>
</dbReference>
<dbReference type="Proteomes" id="UP000199555">
    <property type="component" value="Unassembled WGS sequence"/>
</dbReference>
<name>A0A1G9JIL7_9RHOB</name>
<protein>
    <submittedName>
        <fullName evidence="2">Phage portal protein, lambda family</fullName>
    </submittedName>
</protein>
<dbReference type="OrthoDB" id="9770450at2"/>
<feature type="compositionally biased region" description="Low complexity" evidence="1">
    <location>
        <begin position="483"/>
        <end position="502"/>
    </location>
</feature>
<sequence length="502" mass="54626">MEVRLNLFDRALAAVAPRVAAKRYAARVSLANLSRAYEGASGSRATAGWRTTAASSDAIIASDGATLRERSRDLARNNPYAAKALQVLVNASVGYGIRPRAKGQNKRVADRLNVLWEQWAAVCDADGHTNFDGVLGLVVRQMFEGGDGFLIRRWRPASAGLPLPFQLEVREAEHLDEARVSYGPQDRINQGIEYDAGGRRVAYWMHQEHPGDTHRSVMVGWGSKRIPASEVAHLFERQRTQSRGVPWGAPAMIAIRDLDDWMLAERVRKKTEACMVGVLIGEDTETTSAKPGMLGVDGRPVEGFEPGMLAYASGARDVKFNQPAATAGVYEWNSVQGHAIAAGYRVPYELLTGDLKQVNFSSSRVGMNEFRSMIEVLRWQTIIPMACERVWSWFCEAAYIVGIIPTPHVPVEWDPPAFPSVNPLQDAQADLLEVRAGFASLPQMIAKRGYSPDAVATEQAEFLAKAAALGLIYDSDPAKVSKGGQAQQTDAPGPAAAGAGQQ</sequence>
<dbReference type="STRING" id="525640.SAMN04487971_109137"/>
<dbReference type="InterPro" id="IPR006429">
    <property type="entry name" value="Phage_lambda_portal"/>
</dbReference>
<proteinExistence type="predicted"/>
<organism evidence="2 3">
    <name type="scientific">Paracoccus chinensis</name>
    <dbReference type="NCBI Taxonomy" id="525640"/>
    <lineage>
        <taxon>Bacteria</taxon>
        <taxon>Pseudomonadati</taxon>
        <taxon>Pseudomonadota</taxon>
        <taxon>Alphaproteobacteria</taxon>
        <taxon>Rhodobacterales</taxon>
        <taxon>Paracoccaceae</taxon>
        <taxon>Paracoccus</taxon>
    </lineage>
</organism>
<dbReference type="GO" id="GO:0019068">
    <property type="term" value="P:virion assembly"/>
    <property type="evidence" value="ECO:0007669"/>
    <property type="project" value="InterPro"/>
</dbReference>
<accession>A0A1G9JIL7</accession>
<gene>
    <name evidence="2" type="ORF">SAMN04487971_109137</name>
</gene>
<dbReference type="AlphaFoldDB" id="A0A1G9JIL7"/>
<dbReference type="Pfam" id="PF05136">
    <property type="entry name" value="Phage_portal_2"/>
    <property type="match status" value="1"/>
</dbReference>
<evidence type="ECO:0000313" key="3">
    <source>
        <dbReference type="Proteomes" id="UP000199555"/>
    </source>
</evidence>
<evidence type="ECO:0000313" key="2">
    <source>
        <dbReference type="EMBL" id="SDL36954.1"/>
    </source>
</evidence>
<feature type="region of interest" description="Disordered" evidence="1">
    <location>
        <begin position="478"/>
        <end position="502"/>
    </location>
</feature>
<reference evidence="3" key="1">
    <citation type="submission" date="2016-10" db="EMBL/GenBank/DDBJ databases">
        <authorList>
            <person name="Varghese N."/>
            <person name="Submissions S."/>
        </authorList>
    </citation>
    <scope>NUCLEOTIDE SEQUENCE [LARGE SCALE GENOMIC DNA]</scope>
    <source>
        <strain evidence="3">CGMCC 1.7655</strain>
    </source>
</reference>
<keyword evidence="3" id="KW-1185">Reference proteome</keyword>
<dbReference type="GO" id="GO:0005198">
    <property type="term" value="F:structural molecule activity"/>
    <property type="evidence" value="ECO:0007669"/>
    <property type="project" value="InterPro"/>
</dbReference>
<dbReference type="EMBL" id="FNGE01000009">
    <property type="protein sequence ID" value="SDL36954.1"/>
    <property type="molecule type" value="Genomic_DNA"/>
</dbReference>
<evidence type="ECO:0000256" key="1">
    <source>
        <dbReference type="SAM" id="MobiDB-lite"/>
    </source>
</evidence>